<keyword evidence="2" id="KW-1185">Reference proteome</keyword>
<organism evidence="1 2">
    <name type="scientific">Daphnia magna</name>
    <dbReference type="NCBI Taxonomy" id="35525"/>
    <lineage>
        <taxon>Eukaryota</taxon>
        <taxon>Metazoa</taxon>
        <taxon>Ecdysozoa</taxon>
        <taxon>Arthropoda</taxon>
        <taxon>Crustacea</taxon>
        <taxon>Branchiopoda</taxon>
        <taxon>Diplostraca</taxon>
        <taxon>Cladocera</taxon>
        <taxon>Anomopoda</taxon>
        <taxon>Daphniidae</taxon>
        <taxon>Daphnia</taxon>
    </lineage>
</organism>
<proteinExistence type="predicted"/>
<comment type="caution">
    <text evidence="1">The sequence shown here is derived from an EMBL/GenBank/DDBJ whole genome shotgun (WGS) entry which is preliminary data.</text>
</comment>
<protein>
    <submittedName>
        <fullName evidence="1">Uncharacterized protein</fullName>
    </submittedName>
</protein>
<reference evidence="1 2" key="1">
    <citation type="journal article" date="2023" name="Nucleic Acids Res.">
        <title>The hologenome of Daphnia magna reveals possible DNA methylation and microbiome-mediated evolution of the host genome.</title>
        <authorList>
            <person name="Chaturvedi A."/>
            <person name="Li X."/>
            <person name="Dhandapani V."/>
            <person name="Marshall H."/>
            <person name="Kissane S."/>
            <person name="Cuenca-Cambronero M."/>
            <person name="Asole G."/>
            <person name="Calvet F."/>
            <person name="Ruiz-Romero M."/>
            <person name="Marangio P."/>
            <person name="Guigo R."/>
            <person name="Rago D."/>
            <person name="Mirbahai L."/>
            <person name="Eastwood N."/>
            <person name="Colbourne J.K."/>
            <person name="Zhou J."/>
            <person name="Mallon E."/>
            <person name="Orsini L."/>
        </authorList>
    </citation>
    <scope>NUCLEOTIDE SEQUENCE [LARGE SCALE GENOMIC DNA]</scope>
    <source>
        <strain evidence="1">LRV0_1</strain>
    </source>
</reference>
<dbReference type="Proteomes" id="UP001234178">
    <property type="component" value="Unassembled WGS sequence"/>
</dbReference>
<evidence type="ECO:0000313" key="2">
    <source>
        <dbReference type="Proteomes" id="UP001234178"/>
    </source>
</evidence>
<accession>A0ABQ9ZFV7</accession>
<name>A0ABQ9ZFV7_9CRUS</name>
<evidence type="ECO:0000313" key="1">
    <source>
        <dbReference type="EMBL" id="KAK4011764.1"/>
    </source>
</evidence>
<gene>
    <name evidence="1" type="ORF">OUZ56_020878</name>
</gene>
<dbReference type="EMBL" id="JAOYFB010000003">
    <property type="protein sequence ID" value="KAK4011764.1"/>
    <property type="molecule type" value="Genomic_DNA"/>
</dbReference>
<sequence length="105" mass="12355">MKPNLDHLYTNRKSKAPHHPLDREFHQFNRKFHCSSVLTLPIIVGGPLAMQTQRRFQRLNRRIIARFVVVQATPEILLKVPLKSVRLSCFANHVLNIQFKINIKY</sequence>